<protein>
    <submittedName>
        <fullName evidence="3">D Chain D, Coupling Of Remote Alternating-access Transport Mechanisms For Protons And Substrates In The</fullName>
    </submittedName>
</protein>
<sequence>YTNMSQLLTAATEANFQEVKRLVESGDDVNEKHDDGRTVLHYAVSANSLKIVKYLVEHGAEVINLHTHGSDTILFLACEKGNESIVDYLLQNGATKDINKYGDDRVSPLSIASEKGHTAVVQTLLKYNVDMRKDKQLVCGNEEIINIINWELKKSIKYRKKLKELKALDNKKLTK</sequence>
<dbReference type="Proteomes" id="UP001152795">
    <property type="component" value="Unassembled WGS sequence"/>
</dbReference>
<dbReference type="GO" id="GO:0051059">
    <property type="term" value="F:NF-kappaB binding"/>
    <property type="evidence" value="ECO:0007669"/>
    <property type="project" value="TreeGrafter"/>
</dbReference>
<evidence type="ECO:0000313" key="3">
    <source>
        <dbReference type="EMBL" id="CAB4041140.1"/>
    </source>
</evidence>
<dbReference type="PROSITE" id="PS50088">
    <property type="entry name" value="ANK_REPEAT"/>
    <property type="match status" value="3"/>
</dbReference>
<dbReference type="InterPro" id="IPR002110">
    <property type="entry name" value="Ankyrin_rpt"/>
</dbReference>
<dbReference type="PROSITE" id="PS50297">
    <property type="entry name" value="ANK_REP_REGION"/>
    <property type="match status" value="1"/>
</dbReference>
<dbReference type="PANTHER" id="PTHR46680:SF3">
    <property type="entry name" value="NF-KAPPA-B INHIBITOR CACTUS"/>
    <property type="match status" value="1"/>
</dbReference>
<dbReference type="OrthoDB" id="194358at2759"/>
<dbReference type="EMBL" id="CACRXK020027835">
    <property type="protein sequence ID" value="CAB4041140.1"/>
    <property type="molecule type" value="Genomic_DNA"/>
</dbReference>
<gene>
    <name evidence="3" type="ORF">PACLA_8A018104</name>
</gene>
<evidence type="ECO:0000256" key="2">
    <source>
        <dbReference type="ARBA" id="ARBA00023043"/>
    </source>
</evidence>
<accession>A0A7D9LZP8</accession>
<keyword evidence="4" id="KW-1185">Reference proteome</keyword>
<dbReference type="Gene3D" id="1.25.40.20">
    <property type="entry name" value="Ankyrin repeat-containing domain"/>
    <property type="match status" value="1"/>
</dbReference>
<dbReference type="GO" id="GO:0005829">
    <property type="term" value="C:cytosol"/>
    <property type="evidence" value="ECO:0007669"/>
    <property type="project" value="TreeGrafter"/>
</dbReference>
<keyword evidence="1" id="KW-0677">Repeat</keyword>
<evidence type="ECO:0000256" key="1">
    <source>
        <dbReference type="ARBA" id="ARBA00022737"/>
    </source>
</evidence>
<feature type="non-terminal residue" evidence="3">
    <location>
        <position position="1"/>
    </location>
</feature>
<feature type="non-terminal residue" evidence="3">
    <location>
        <position position="175"/>
    </location>
</feature>
<comment type="caution">
    <text evidence="3">The sequence shown here is derived from an EMBL/GenBank/DDBJ whole genome shotgun (WGS) entry which is preliminary data.</text>
</comment>
<dbReference type="GO" id="GO:0071356">
    <property type="term" value="P:cellular response to tumor necrosis factor"/>
    <property type="evidence" value="ECO:0007669"/>
    <property type="project" value="TreeGrafter"/>
</dbReference>
<dbReference type="InterPro" id="IPR036770">
    <property type="entry name" value="Ankyrin_rpt-contain_sf"/>
</dbReference>
<dbReference type="AlphaFoldDB" id="A0A7D9LZP8"/>
<dbReference type="SMART" id="SM00248">
    <property type="entry name" value="ANK"/>
    <property type="match status" value="4"/>
</dbReference>
<dbReference type="SUPFAM" id="SSF48403">
    <property type="entry name" value="Ankyrin repeat"/>
    <property type="match status" value="1"/>
</dbReference>
<reference evidence="3" key="1">
    <citation type="submission" date="2020-04" db="EMBL/GenBank/DDBJ databases">
        <authorList>
            <person name="Alioto T."/>
            <person name="Alioto T."/>
            <person name="Gomez Garrido J."/>
        </authorList>
    </citation>
    <scope>NUCLEOTIDE SEQUENCE</scope>
    <source>
        <strain evidence="3">A484AB</strain>
    </source>
</reference>
<dbReference type="PANTHER" id="PTHR46680">
    <property type="entry name" value="NF-KAPPA-B INHIBITOR ALPHA"/>
    <property type="match status" value="1"/>
</dbReference>
<name>A0A7D9LZP8_PARCT</name>
<keyword evidence="2" id="KW-0040">ANK repeat</keyword>
<dbReference type="Pfam" id="PF12796">
    <property type="entry name" value="Ank_2"/>
    <property type="match status" value="2"/>
</dbReference>
<dbReference type="InterPro" id="IPR051070">
    <property type="entry name" value="NF-kappa-B_inhibitor"/>
</dbReference>
<organism evidence="3 4">
    <name type="scientific">Paramuricea clavata</name>
    <name type="common">Red gorgonian</name>
    <name type="synonym">Violescent sea-whip</name>
    <dbReference type="NCBI Taxonomy" id="317549"/>
    <lineage>
        <taxon>Eukaryota</taxon>
        <taxon>Metazoa</taxon>
        <taxon>Cnidaria</taxon>
        <taxon>Anthozoa</taxon>
        <taxon>Octocorallia</taxon>
        <taxon>Malacalcyonacea</taxon>
        <taxon>Plexauridae</taxon>
        <taxon>Paramuricea</taxon>
    </lineage>
</organism>
<proteinExistence type="predicted"/>
<evidence type="ECO:0000313" key="4">
    <source>
        <dbReference type="Proteomes" id="UP001152795"/>
    </source>
</evidence>